<dbReference type="KEGG" id="mint:C7M51_03597"/>
<reference evidence="1 2" key="1">
    <citation type="submission" date="2018-03" db="EMBL/GenBank/DDBJ databases">
        <title>Pantoea intestinalis SRCM103226 isolated form the mealworm.</title>
        <authorList>
            <person name="Jeong D.-Y."/>
            <person name="Kim J.W."/>
        </authorList>
    </citation>
    <scope>NUCLEOTIDE SEQUENCE [LARGE SCALE GENOMIC DNA]</scope>
    <source>
        <strain evidence="1 2">SRCM103226</strain>
    </source>
</reference>
<evidence type="ECO:0000313" key="2">
    <source>
        <dbReference type="Proteomes" id="UP000464053"/>
    </source>
</evidence>
<organism evidence="1 2">
    <name type="scientific">Mixta intestinalis</name>
    <dbReference type="NCBI Taxonomy" id="1615494"/>
    <lineage>
        <taxon>Bacteria</taxon>
        <taxon>Pseudomonadati</taxon>
        <taxon>Pseudomonadota</taxon>
        <taxon>Gammaproteobacteria</taxon>
        <taxon>Enterobacterales</taxon>
        <taxon>Erwiniaceae</taxon>
        <taxon>Mixta</taxon>
    </lineage>
</organism>
<name>A0A6P1Q4G4_9GAMM</name>
<dbReference type="RefSeq" id="WP_160622919.1">
    <property type="nucleotide sequence ID" value="NZ_CP028271.1"/>
</dbReference>
<dbReference type="AlphaFoldDB" id="A0A6P1Q4G4"/>
<keyword evidence="2" id="KW-1185">Reference proteome</keyword>
<accession>A0A6P1Q4G4</accession>
<proteinExistence type="predicted"/>
<gene>
    <name evidence="1" type="ORF">C7M51_03597</name>
</gene>
<dbReference type="EMBL" id="CP028271">
    <property type="protein sequence ID" value="QHM73252.1"/>
    <property type="molecule type" value="Genomic_DNA"/>
</dbReference>
<protein>
    <submittedName>
        <fullName evidence="1">Uncharacterized protein</fullName>
    </submittedName>
</protein>
<dbReference type="Proteomes" id="UP000464053">
    <property type="component" value="Chromosome"/>
</dbReference>
<sequence>MTTEAQRRAAANYRARNANRARLPGVFLTPEEAELLDELAEIYGTKRDAIIEGLKMLAKAHKMR</sequence>
<evidence type="ECO:0000313" key="1">
    <source>
        <dbReference type="EMBL" id="QHM73252.1"/>
    </source>
</evidence>